<accession>A0A1I7TKN8</accession>
<protein>
    <submittedName>
        <fullName evidence="2">Secreted protein</fullName>
    </submittedName>
</protein>
<name>A0A1I7TKN8_9PELO</name>
<sequence length="66" mass="7908">MYVCRSLSTFLVVLPFDTVISVKNDHFVLPRHLTKFDQFSYFTVVVSYEKTSKRKEKQKEIEYKNV</sequence>
<evidence type="ECO:0000313" key="1">
    <source>
        <dbReference type="Proteomes" id="UP000095282"/>
    </source>
</evidence>
<organism evidence="1 2">
    <name type="scientific">Caenorhabditis tropicalis</name>
    <dbReference type="NCBI Taxonomy" id="1561998"/>
    <lineage>
        <taxon>Eukaryota</taxon>
        <taxon>Metazoa</taxon>
        <taxon>Ecdysozoa</taxon>
        <taxon>Nematoda</taxon>
        <taxon>Chromadorea</taxon>
        <taxon>Rhabditida</taxon>
        <taxon>Rhabditina</taxon>
        <taxon>Rhabditomorpha</taxon>
        <taxon>Rhabditoidea</taxon>
        <taxon>Rhabditidae</taxon>
        <taxon>Peloderinae</taxon>
        <taxon>Caenorhabditis</taxon>
    </lineage>
</organism>
<evidence type="ECO:0000313" key="2">
    <source>
        <dbReference type="WBParaSite" id="Csp11.Scaffold627.g6857.t1"/>
    </source>
</evidence>
<reference evidence="2" key="1">
    <citation type="submission" date="2016-11" db="UniProtKB">
        <authorList>
            <consortium name="WormBaseParasite"/>
        </authorList>
    </citation>
    <scope>IDENTIFICATION</scope>
</reference>
<dbReference type="Proteomes" id="UP000095282">
    <property type="component" value="Unplaced"/>
</dbReference>
<keyword evidence="1" id="KW-1185">Reference proteome</keyword>
<dbReference type="AlphaFoldDB" id="A0A1I7TKN8"/>
<proteinExistence type="predicted"/>
<dbReference type="WBParaSite" id="Csp11.Scaffold627.g6857.t1">
    <property type="protein sequence ID" value="Csp11.Scaffold627.g6857.t1"/>
    <property type="gene ID" value="Csp11.Scaffold627.g6857"/>
</dbReference>